<dbReference type="InterPro" id="IPR041078">
    <property type="entry name" value="Plavaka"/>
</dbReference>
<reference evidence="3 4" key="1">
    <citation type="journal article" date="2016" name="Mol. Biol. Evol.">
        <title>Comparative Genomics of Early-Diverging Mushroom-Forming Fungi Provides Insights into the Origins of Lignocellulose Decay Capabilities.</title>
        <authorList>
            <person name="Nagy L.G."/>
            <person name="Riley R."/>
            <person name="Tritt A."/>
            <person name="Adam C."/>
            <person name="Daum C."/>
            <person name="Floudas D."/>
            <person name="Sun H."/>
            <person name="Yadav J.S."/>
            <person name="Pangilinan J."/>
            <person name="Larsson K.H."/>
            <person name="Matsuura K."/>
            <person name="Barry K."/>
            <person name="Labutti K."/>
            <person name="Kuo R."/>
            <person name="Ohm R.A."/>
            <person name="Bhattacharya S.S."/>
            <person name="Shirouzu T."/>
            <person name="Yoshinaga Y."/>
            <person name="Martin F.M."/>
            <person name="Grigoriev I.V."/>
            <person name="Hibbett D.S."/>
        </authorList>
    </citation>
    <scope>NUCLEOTIDE SEQUENCE [LARGE SCALE GENOMIC DNA]</scope>
    <source>
        <strain evidence="3 4">HHB14362 ss-1</strain>
    </source>
</reference>
<feature type="compositionally biased region" description="Polar residues" evidence="1">
    <location>
        <begin position="25"/>
        <end position="36"/>
    </location>
</feature>
<sequence length="481" mass="54154">MLLYITFILIGVPCDRNGQPLPANPGQTKSSQTPEFPSSSGSPSSSPSLADNSWAPYPNKSAFDIADFLFTQEQMSAGKIDILLDIWASHAVEYGGDAPFRNARELYRTIDSTTLGDVKWESFTIKYQGHQPHHDIPDWMTAGYEVWYRDPLKIARQMLANPDYNGEIDYCAKQEFINGSRRLKDFMSGDWAWSQSSKIAKDPETHGSTFVPVILGSDKTTVSIGTGDNEYYPLYMMLGNHHNNVRRAHRNAITVIGFLAIPKSSRRYKNDVKFRKFRRQLFHVSLSRILQSLKPGMSTPEVTLCADGAFRRVVYGLGPYIADYPEQALLACIVQGWCPKCTARRGKLEGDGPCIRRCAEHTEALVQCMDLGTLWDEYGVVGDIVVRIKVSISFIFCVILHLYVKILLDCLSTNRGNFWFIVRHLRHHFPTSQACSHDGPLRHHKVHSSHVTQRMQDGTRSSDHPGSGFGKGPRLFCPGYS</sequence>
<dbReference type="Proteomes" id="UP000076761">
    <property type="component" value="Unassembled WGS sequence"/>
</dbReference>
<dbReference type="Pfam" id="PF18759">
    <property type="entry name" value="Plavaka"/>
    <property type="match status" value="1"/>
</dbReference>
<feature type="region of interest" description="Disordered" evidence="1">
    <location>
        <begin position="19"/>
        <end position="51"/>
    </location>
</feature>
<evidence type="ECO:0000313" key="3">
    <source>
        <dbReference type="EMBL" id="KZT26038.1"/>
    </source>
</evidence>
<gene>
    <name evidence="3" type="ORF">NEOLEDRAFT_1063900</name>
</gene>
<dbReference type="STRING" id="1314782.A0A165T2G9"/>
<organism evidence="3 4">
    <name type="scientific">Neolentinus lepideus HHB14362 ss-1</name>
    <dbReference type="NCBI Taxonomy" id="1314782"/>
    <lineage>
        <taxon>Eukaryota</taxon>
        <taxon>Fungi</taxon>
        <taxon>Dikarya</taxon>
        <taxon>Basidiomycota</taxon>
        <taxon>Agaricomycotina</taxon>
        <taxon>Agaricomycetes</taxon>
        <taxon>Gloeophyllales</taxon>
        <taxon>Gloeophyllaceae</taxon>
        <taxon>Neolentinus</taxon>
    </lineage>
</organism>
<feature type="chain" id="PRO_5007866800" evidence="2">
    <location>
        <begin position="19"/>
        <end position="481"/>
    </location>
</feature>
<keyword evidence="2" id="KW-0732">Signal</keyword>
<feature type="region of interest" description="Disordered" evidence="1">
    <location>
        <begin position="436"/>
        <end position="472"/>
    </location>
</feature>
<dbReference type="OrthoDB" id="3199698at2759"/>
<evidence type="ECO:0000313" key="4">
    <source>
        <dbReference type="Proteomes" id="UP000076761"/>
    </source>
</evidence>
<keyword evidence="4" id="KW-1185">Reference proteome</keyword>
<name>A0A165T2G9_9AGAM</name>
<evidence type="ECO:0000256" key="2">
    <source>
        <dbReference type="SAM" id="SignalP"/>
    </source>
</evidence>
<proteinExistence type="predicted"/>
<accession>A0A165T2G9</accession>
<feature type="compositionally biased region" description="Low complexity" evidence="1">
    <location>
        <begin position="37"/>
        <end position="48"/>
    </location>
</feature>
<dbReference type="EMBL" id="KV425568">
    <property type="protein sequence ID" value="KZT26038.1"/>
    <property type="molecule type" value="Genomic_DNA"/>
</dbReference>
<feature type="compositionally biased region" description="Polar residues" evidence="1">
    <location>
        <begin position="449"/>
        <end position="459"/>
    </location>
</feature>
<dbReference type="AlphaFoldDB" id="A0A165T2G9"/>
<evidence type="ECO:0000256" key="1">
    <source>
        <dbReference type="SAM" id="MobiDB-lite"/>
    </source>
</evidence>
<feature type="signal peptide" evidence="2">
    <location>
        <begin position="1"/>
        <end position="18"/>
    </location>
</feature>
<dbReference type="InParanoid" id="A0A165T2G9"/>
<protein>
    <submittedName>
        <fullName evidence="3">Uncharacterized protein</fullName>
    </submittedName>
</protein>